<protein>
    <submittedName>
        <fullName evidence="9">ABC transporter permease</fullName>
    </submittedName>
</protein>
<keyword evidence="2" id="KW-0813">Transport</keyword>
<dbReference type="Proteomes" id="UP000515823">
    <property type="component" value="Chromosome"/>
</dbReference>
<evidence type="ECO:0000313" key="9">
    <source>
        <dbReference type="EMBL" id="QNM05427.1"/>
    </source>
</evidence>
<evidence type="ECO:0000256" key="1">
    <source>
        <dbReference type="ARBA" id="ARBA00004651"/>
    </source>
</evidence>
<dbReference type="RefSeq" id="WP_249302427.1">
    <property type="nucleotide sequence ID" value="NZ_CP060634.1"/>
</dbReference>
<evidence type="ECO:0000256" key="8">
    <source>
        <dbReference type="SAM" id="Phobius"/>
    </source>
</evidence>
<dbReference type="PANTHER" id="PTHR32196:SF21">
    <property type="entry name" value="ABC TRANSPORTER PERMEASE PROTEIN YPHD-RELATED"/>
    <property type="match status" value="1"/>
</dbReference>
<feature type="transmembrane region" description="Helical" evidence="8">
    <location>
        <begin position="154"/>
        <end position="176"/>
    </location>
</feature>
<accession>A0A7G9G3P5</accession>
<feature type="transmembrane region" description="Helical" evidence="8">
    <location>
        <begin position="125"/>
        <end position="142"/>
    </location>
</feature>
<evidence type="ECO:0000256" key="7">
    <source>
        <dbReference type="ARBA" id="ARBA00023136"/>
    </source>
</evidence>
<dbReference type="AlphaFoldDB" id="A0A7G9G3P5"/>
<evidence type="ECO:0000256" key="2">
    <source>
        <dbReference type="ARBA" id="ARBA00022448"/>
    </source>
</evidence>
<feature type="transmembrane region" description="Helical" evidence="8">
    <location>
        <begin position="262"/>
        <end position="281"/>
    </location>
</feature>
<evidence type="ECO:0000256" key="6">
    <source>
        <dbReference type="ARBA" id="ARBA00022989"/>
    </source>
</evidence>
<name>A0A7G9G3P5_9FIRM</name>
<evidence type="ECO:0000313" key="10">
    <source>
        <dbReference type="Proteomes" id="UP000515823"/>
    </source>
</evidence>
<dbReference type="InterPro" id="IPR001851">
    <property type="entry name" value="ABC_transp_permease"/>
</dbReference>
<keyword evidence="7 8" id="KW-0472">Membrane</keyword>
<organism evidence="9 10">
    <name type="scientific">Qiania dongpingensis</name>
    <dbReference type="NCBI Taxonomy" id="2763669"/>
    <lineage>
        <taxon>Bacteria</taxon>
        <taxon>Bacillati</taxon>
        <taxon>Bacillota</taxon>
        <taxon>Clostridia</taxon>
        <taxon>Lachnospirales</taxon>
        <taxon>Lachnospiraceae</taxon>
        <taxon>Qiania</taxon>
    </lineage>
</organism>
<dbReference type="PANTHER" id="PTHR32196">
    <property type="entry name" value="ABC TRANSPORTER PERMEASE PROTEIN YPHD-RELATED-RELATED"/>
    <property type="match status" value="1"/>
</dbReference>
<dbReference type="KEGG" id="qdo:H9Q78_13495"/>
<dbReference type="Pfam" id="PF02653">
    <property type="entry name" value="BPD_transp_2"/>
    <property type="match status" value="1"/>
</dbReference>
<dbReference type="GO" id="GO:0022857">
    <property type="term" value="F:transmembrane transporter activity"/>
    <property type="evidence" value="ECO:0007669"/>
    <property type="project" value="InterPro"/>
</dbReference>
<feature type="transmembrane region" description="Helical" evidence="8">
    <location>
        <begin position="43"/>
        <end position="66"/>
    </location>
</feature>
<feature type="transmembrane region" description="Helical" evidence="8">
    <location>
        <begin position="86"/>
        <end position="104"/>
    </location>
</feature>
<evidence type="ECO:0000256" key="4">
    <source>
        <dbReference type="ARBA" id="ARBA00022519"/>
    </source>
</evidence>
<feature type="transmembrane region" description="Helical" evidence="8">
    <location>
        <begin position="12"/>
        <end position="31"/>
    </location>
</feature>
<feature type="transmembrane region" description="Helical" evidence="8">
    <location>
        <begin position="209"/>
        <end position="227"/>
    </location>
</feature>
<keyword evidence="6 8" id="KW-1133">Transmembrane helix</keyword>
<keyword evidence="4" id="KW-0997">Cell inner membrane</keyword>
<keyword evidence="10" id="KW-1185">Reference proteome</keyword>
<sequence length="322" mass="33911">MKSGRRSHEWAPLLSMVLLFLLFTLITPRFAGLGNIKMISKQVAINGILGVSLFLIVLTGGIDISIGSTLSLLCVLTGFLESKKMPFAIVFLLVLICGAAVGYLKGVLVTKIKLPDLIVTLAAKNLIRGIALMFSVQAYIITSPAMLSLGSGQLAGVIPVPFLCFLGVAAITAVILGKTRFGRRIYAVGGNSEAAVQAGIDVGRTKRSVYAFSGILIGVAAILYSSIYQNILASKIGSDTVNTLLAVVLLGGASMSGGRGRVLGIVFGALTMAVLNNGMILARSTDYWVTALTGILILLSMLVQFLQSSAIFRKRLGGEKDK</sequence>
<dbReference type="CDD" id="cd06579">
    <property type="entry name" value="TM_PBP1_transp_AraH_like"/>
    <property type="match status" value="1"/>
</dbReference>
<dbReference type="GO" id="GO:0005886">
    <property type="term" value="C:plasma membrane"/>
    <property type="evidence" value="ECO:0007669"/>
    <property type="project" value="UniProtKB-SubCell"/>
</dbReference>
<gene>
    <name evidence="9" type="ORF">H9Q78_13495</name>
</gene>
<feature type="transmembrane region" description="Helical" evidence="8">
    <location>
        <begin position="287"/>
        <end position="306"/>
    </location>
</feature>
<evidence type="ECO:0000256" key="3">
    <source>
        <dbReference type="ARBA" id="ARBA00022475"/>
    </source>
</evidence>
<keyword evidence="5 8" id="KW-0812">Transmembrane</keyword>
<keyword evidence="3" id="KW-1003">Cell membrane</keyword>
<proteinExistence type="predicted"/>
<feature type="transmembrane region" description="Helical" evidence="8">
    <location>
        <begin position="233"/>
        <end position="250"/>
    </location>
</feature>
<dbReference type="EMBL" id="CP060634">
    <property type="protein sequence ID" value="QNM05427.1"/>
    <property type="molecule type" value="Genomic_DNA"/>
</dbReference>
<comment type="subcellular location">
    <subcellularLocation>
        <location evidence="1">Cell membrane</location>
        <topology evidence="1">Multi-pass membrane protein</topology>
    </subcellularLocation>
</comment>
<reference evidence="9 10" key="1">
    <citation type="submission" date="2020-08" db="EMBL/GenBank/DDBJ databases">
        <authorList>
            <person name="Liu C."/>
            <person name="Sun Q."/>
        </authorList>
    </citation>
    <scope>NUCLEOTIDE SEQUENCE [LARGE SCALE GENOMIC DNA]</scope>
    <source>
        <strain evidence="9 10">NSJ-38</strain>
    </source>
</reference>
<evidence type="ECO:0000256" key="5">
    <source>
        <dbReference type="ARBA" id="ARBA00022692"/>
    </source>
</evidence>